<protein>
    <submittedName>
        <fullName evidence="1">Uncharacterized protein</fullName>
    </submittedName>
</protein>
<name>A0A1H9PEZ2_9BACT</name>
<proteinExistence type="predicted"/>
<sequence length="629" mass="71424">MKINIYLLSVVILMIFFNSCEKEEPLSPASTNEILQTKTDIPCSVENMQLALESLRINPTATKFPGKAEVGEQKSSGDYEITVTHRYYRFLPTDSTEYETLVGDETLSVSDTPYENSTQTDGENYVDPAVAASGSPFTYYYSVVPVNYPLPSGIQAEHLADLHFTPEDETGENPTEEELQALDFYYELNTEALRLSGKLDVEEKETYVYIDRDNPDPTTVMSYEEVINQGIPFDEVLIDFSEVNSFEKRRNWTPSGRVTVEEDILSDLNLPNNILGVRNAKIVVRKWGWLRIRVGETDVDGNFATSSTKTKRVKYTVHFKPRDARFVVKAGTIFWDAIHRGQKIYKREPWNQHFGLGGRSHFYALIHNAAADYTFDWVRPDEFGLNAPRNGVRISAKYNSSGSSNFLPYIYFGQIQFPVLSPITPQLAPIFISEIRVTRRQEVFNSSGTVTGTERKSSDQIYATTIHELTHSGHFTSDRNMFLGIGGLFDAKHRDLLIESWAEGVETIVVNERYSRIAPGYFRASNRFIGWNHRRQRIAPANMTEYTSLFIDLNDNLNQQVVFGGGTGPLPNENVSGYTIQQLQESLDDSRTLVQLQNALVSDHSNPTEANLEEVFSYVRDVLQRLQDE</sequence>
<evidence type="ECO:0000313" key="1">
    <source>
        <dbReference type="EMBL" id="SER46409.1"/>
    </source>
</evidence>
<dbReference type="RefSeq" id="WP_090173578.1">
    <property type="nucleotide sequence ID" value="NZ_FOFB01000047.1"/>
</dbReference>
<dbReference type="EMBL" id="FOFB01000047">
    <property type="protein sequence ID" value="SER46409.1"/>
    <property type="molecule type" value="Genomic_DNA"/>
</dbReference>
<keyword evidence="2" id="KW-1185">Reference proteome</keyword>
<dbReference type="STRING" id="478744.SAMN05444359_1479"/>
<organism evidence="1 2">
    <name type="scientific">Neolewinella agarilytica</name>
    <dbReference type="NCBI Taxonomy" id="478744"/>
    <lineage>
        <taxon>Bacteria</taxon>
        <taxon>Pseudomonadati</taxon>
        <taxon>Bacteroidota</taxon>
        <taxon>Saprospiria</taxon>
        <taxon>Saprospirales</taxon>
        <taxon>Lewinellaceae</taxon>
        <taxon>Neolewinella</taxon>
    </lineage>
</organism>
<evidence type="ECO:0000313" key="2">
    <source>
        <dbReference type="Proteomes" id="UP000199021"/>
    </source>
</evidence>
<gene>
    <name evidence="1" type="ORF">SAMN05444359_1479</name>
</gene>
<dbReference type="AlphaFoldDB" id="A0A1H9PEZ2"/>
<dbReference type="Proteomes" id="UP000199021">
    <property type="component" value="Unassembled WGS sequence"/>
</dbReference>
<dbReference type="InParanoid" id="A0A1H9PEZ2"/>
<dbReference type="OrthoDB" id="1489647at2"/>
<accession>A0A1H9PEZ2</accession>
<reference evidence="2" key="1">
    <citation type="submission" date="2016-10" db="EMBL/GenBank/DDBJ databases">
        <authorList>
            <person name="Varghese N."/>
            <person name="Submissions S."/>
        </authorList>
    </citation>
    <scope>NUCLEOTIDE SEQUENCE [LARGE SCALE GENOMIC DNA]</scope>
    <source>
        <strain evidence="2">DSM 24740</strain>
    </source>
</reference>